<feature type="compositionally biased region" description="Polar residues" evidence="5">
    <location>
        <begin position="1"/>
        <end position="15"/>
    </location>
</feature>
<evidence type="ECO:0000256" key="2">
    <source>
        <dbReference type="ARBA" id="ARBA00022771"/>
    </source>
</evidence>
<dbReference type="Pfam" id="PF03101">
    <property type="entry name" value="FAR1"/>
    <property type="match status" value="1"/>
</dbReference>
<dbReference type="InterPro" id="IPR006564">
    <property type="entry name" value="Znf_PMZ"/>
</dbReference>
<keyword evidence="1" id="KW-0479">Metal-binding</keyword>
<proteinExistence type="predicted"/>
<protein>
    <recommendedName>
        <fullName evidence="6">SWIM-type domain-containing protein</fullName>
    </recommendedName>
</protein>
<organism evidence="7">
    <name type="scientific">Fagus sylvatica</name>
    <name type="common">Beechnut</name>
    <dbReference type="NCBI Taxonomy" id="28930"/>
    <lineage>
        <taxon>Eukaryota</taxon>
        <taxon>Viridiplantae</taxon>
        <taxon>Streptophyta</taxon>
        <taxon>Embryophyta</taxon>
        <taxon>Tracheophyta</taxon>
        <taxon>Spermatophyta</taxon>
        <taxon>Magnoliopsida</taxon>
        <taxon>eudicotyledons</taxon>
        <taxon>Gunneridae</taxon>
        <taxon>Pentapetalae</taxon>
        <taxon>rosids</taxon>
        <taxon>fabids</taxon>
        <taxon>Fagales</taxon>
        <taxon>Fagaceae</taxon>
        <taxon>Fagus</taxon>
    </lineage>
</organism>
<reference evidence="7" key="1">
    <citation type="submission" date="2018-02" db="EMBL/GenBank/DDBJ databases">
        <authorList>
            <person name="Cohen D.B."/>
            <person name="Kent A.D."/>
        </authorList>
    </citation>
    <scope>NUCLEOTIDE SEQUENCE</scope>
</reference>
<feature type="compositionally biased region" description="Basic residues" evidence="5">
    <location>
        <begin position="658"/>
        <end position="667"/>
    </location>
</feature>
<feature type="region of interest" description="Disordered" evidence="5">
    <location>
        <begin position="623"/>
        <end position="681"/>
    </location>
</feature>
<dbReference type="EMBL" id="OIVN01004569">
    <property type="protein sequence ID" value="SPD18144.1"/>
    <property type="molecule type" value="Genomic_DNA"/>
</dbReference>
<evidence type="ECO:0000256" key="4">
    <source>
        <dbReference type="PROSITE-ProRule" id="PRU00325"/>
    </source>
</evidence>
<feature type="compositionally biased region" description="Acidic residues" evidence="5">
    <location>
        <begin position="40"/>
        <end position="49"/>
    </location>
</feature>
<evidence type="ECO:0000313" key="7">
    <source>
        <dbReference type="EMBL" id="SPD18144.1"/>
    </source>
</evidence>
<keyword evidence="3" id="KW-0862">Zinc</keyword>
<dbReference type="PANTHER" id="PTHR47718:SF8">
    <property type="entry name" value="PROTEIN FAR1-RELATED SEQUENCE"/>
    <property type="match status" value="1"/>
</dbReference>
<dbReference type="InterPro" id="IPR018289">
    <property type="entry name" value="MULE_transposase_dom"/>
</dbReference>
<sequence length="739" mass="84931">MTSQVPDSTPRVFTSPSPPTGPPICHQDPTATNPSFLDNLYDEDEDEDKDKDIEFNPFESKLCTGNESNDCIVDQQKEAQVELTNGSSNRAMVVPSIGMKFDCDDTAYEFYKEYAHRIGFSVRKHFVKRARTGQVKRRTFCCSKEGERGFDKRRVNAAFRLPISRVGCSAQMTCQLQKDGMLEIVSFHEQHNHEFAPSPMKHMLRSKRRITPAQKAIADDAEKSGISIKQAIDLLSMQAGGRENLGFLDVDYKNYIHCKRRMALKKGDGRAVMEYFHKMQLEDPSYFYSIQLDDDDQIMNIFWVDARSVVDYGHFGDVICFDTTYRTNTYDRPFAPFVGVNHHKQTIIFGAALLYDETLESFKWLFATFLSAMSGKQPRTILTDQSAAMAKAIAERSGLWFMVDIMFTADMKSTQRSESINNVLKKYLKPKHDILRFLGHYSRVLADKRHQELQAEFKMRQTRPVLQVDVEMLRHAVELYTPEMFQMFQDEYMKIGDCTIYKTSKSDSITEYKVKYRQRTHEHLVKYEASTTTVQCNCMKFTFIGILCVHALKVLDKKNVKRLPTDYILKRWTQDAKVGSIKDYRVIDIKGNTQEFIGKRYSHLSHEFREICTLAAEGDGGIESHGNRTSQGNCRIKTKPTVGRPKRRLKNALEQRKNAKSRSKINKQKVDSSHEKHSNVRQVSQLMDNLTQESLVGSNLVGEEHVVGPCFQEFYGLNQVSIPPSNIIQEEYHIGNNSK</sequence>
<evidence type="ECO:0000256" key="1">
    <source>
        <dbReference type="ARBA" id="ARBA00022723"/>
    </source>
</evidence>
<dbReference type="GO" id="GO:0008270">
    <property type="term" value="F:zinc ion binding"/>
    <property type="evidence" value="ECO:0007669"/>
    <property type="project" value="UniProtKB-KW"/>
</dbReference>
<dbReference type="Pfam" id="PF10551">
    <property type="entry name" value="MULE"/>
    <property type="match status" value="1"/>
</dbReference>
<accession>A0A2N9I270</accession>
<keyword evidence="2 4" id="KW-0863">Zinc-finger</keyword>
<evidence type="ECO:0000256" key="5">
    <source>
        <dbReference type="SAM" id="MobiDB-lite"/>
    </source>
</evidence>
<name>A0A2N9I270_FAGSY</name>
<dbReference type="SMART" id="SM00575">
    <property type="entry name" value="ZnF_PMZ"/>
    <property type="match status" value="1"/>
</dbReference>
<feature type="region of interest" description="Disordered" evidence="5">
    <location>
        <begin position="1"/>
        <end position="49"/>
    </location>
</feature>
<evidence type="ECO:0000259" key="6">
    <source>
        <dbReference type="PROSITE" id="PS50966"/>
    </source>
</evidence>
<dbReference type="InterPro" id="IPR007527">
    <property type="entry name" value="Znf_SWIM"/>
</dbReference>
<dbReference type="PROSITE" id="PS50966">
    <property type="entry name" value="ZF_SWIM"/>
    <property type="match status" value="1"/>
</dbReference>
<dbReference type="InterPro" id="IPR004330">
    <property type="entry name" value="FAR1_DNA_bnd_dom"/>
</dbReference>
<gene>
    <name evidence="7" type="ORF">FSB_LOCUS46026</name>
</gene>
<evidence type="ECO:0000256" key="3">
    <source>
        <dbReference type="ARBA" id="ARBA00022833"/>
    </source>
</evidence>
<feature type="domain" description="SWIM-type" evidence="6">
    <location>
        <begin position="512"/>
        <end position="559"/>
    </location>
</feature>
<dbReference type="PANTHER" id="PTHR47718">
    <property type="entry name" value="OS01G0519700 PROTEIN"/>
    <property type="match status" value="1"/>
</dbReference>
<dbReference type="AlphaFoldDB" id="A0A2N9I270"/>
<feature type="compositionally biased region" description="Basic and acidic residues" evidence="5">
    <location>
        <begin position="668"/>
        <end position="678"/>
    </location>
</feature>